<dbReference type="RefSeq" id="WP_133527731.1">
    <property type="nucleotide sequence ID" value="NZ_SNXO01000004.1"/>
</dbReference>
<dbReference type="InterPro" id="IPR011766">
    <property type="entry name" value="TPP_enzyme_TPP-bd"/>
</dbReference>
<feature type="binding site" evidence="15">
    <location>
        <position position="580"/>
    </location>
    <ligand>
        <name>[4Fe-4S] cluster</name>
        <dbReference type="ChEBI" id="CHEBI:49883"/>
        <label>2</label>
    </ligand>
</feature>
<feature type="binding site" evidence="15">
    <location>
        <position position="553"/>
    </location>
    <ligand>
        <name>[4Fe-4S] cluster</name>
        <dbReference type="ChEBI" id="CHEBI:49883"/>
        <label>1</label>
    </ligand>
</feature>
<keyword evidence="10 14" id="KW-0408">Iron</keyword>
<dbReference type="InterPro" id="IPR017721">
    <property type="entry name" value="IorA"/>
</dbReference>
<dbReference type="SUPFAM" id="SSF52922">
    <property type="entry name" value="TK C-terminal domain-like"/>
    <property type="match status" value="1"/>
</dbReference>
<dbReference type="GO" id="GO:0046872">
    <property type="term" value="F:metal ion binding"/>
    <property type="evidence" value="ECO:0007669"/>
    <property type="project" value="UniProtKB-UniRule"/>
</dbReference>
<dbReference type="Gene3D" id="3.30.70.20">
    <property type="match status" value="1"/>
</dbReference>
<accession>A0A4R6Q966</accession>
<comment type="catalytic activity">
    <reaction evidence="13 14">
        <text>indole-3-pyruvate + 2 oxidized [2Fe-2S]-[ferredoxin] + CoA = (indol-3-yl)acetyl-CoA + 2 reduced [2Fe-2S]-[ferredoxin] + CO2 + H(+)</text>
        <dbReference type="Rhea" id="RHEA:12645"/>
        <dbReference type="Rhea" id="RHEA-COMP:10000"/>
        <dbReference type="Rhea" id="RHEA-COMP:10001"/>
        <dbReference type="ChEBI" id="CHEBI:15378"/>
        <dbReference type="ChEBI" id="CHEBI:16526"/>
        <dbReference type="ChEBI" id="CHEBI:17640"/>
        <dbReference type="ChEBI" id="CHEBI:33737"/>
        <dbReference type="ChEBI" id="CHEBI:33738"/>
        <dbReference type="ChEBI" id="CHEBI:57271"/>
        <dbReference type="ChEBI" id="CHEBI:57287"/>
        <dbReference type="EC" id="1.2.7.8"/>
    </reaction>
</comment>
<name>A0A4R6Q966_9FIRM</name>
<evidence type="ECO:0000256" key="10">
    <source>
        <dbReference type="ARBA" id="ARBA00023004"/>
    </source>
</evidence>
<feature type="binding site" evidence="15">
    <location>
        <position position="587"/>
    </location>
    <ligand>
        <name>[4Fe-4S] cluster</name>
        <dbReference type="ChEBI" id="CHEBI:49883"/>
        <label>1</label>
    </ligand>
</feature>
<dbReference type="InterPro" id="IPR017896">
    <property type="entry name" value="4Fe4S_Fe-S-bd"/>
</dbReference>
<feature type="binding site" evidence="15">
    <location>
        <position position="558"/>
    </location>
    <ligand>
        <name>[4Fe-4S] cluster</name>
        <dbReference type="ChEBI" id="CHEBI:49883"/>
        <label>2</label>
    </ligand>
</feature>
<dbReference type="PANTHER" id="PTHR43710:SF5">
    <property type="entry name" value="INDOLEPYRUVATE FERREDOXIN OXIDOREDUCTASE ALPHA SUBUNIT"/>
    <property type="match status" value="1"/>
</dbReference>
<dbReference type="Gene3D" id="3.40.50.970">
    <property type="match status" value="2"/>
</dbReference>
<comment type="subunit">
    <text evidence="2">Heterodimer of the IorA and IorB subunits.</text>
</comment>
<comment type="function">
    <text evidence="1 14">Catalyzes the ferredoxin-dependent oxidative decarboxylation of arylpyruvates.</text>
</comment>
<evidence type="ECO:0000313" key="18">
    <source>
        <dbReference type="Proteomes" id="UP000295500"/>
    </source>
</evidence>
<dbReference type="AlphaFoldDB" id="A0A4R6Q966"/>
<feature type="binding site" evidence="15">
    <location>
        <position position="577"/>
    </location>
    <ligand>
        <name>[4Fe-4S] cluster</name>
        <dbReference type="ChEBI" id="CHEBI:49883"/>
        <label>2</label>
    </ligand>
</feature>
<evidence type="ECO:0000256" key="6">
    <source>
        <dbReference type="ARBA" id="ARBA00022485"/>
    </source>
</evidence>
<feature type="domain" description="4Fe-4S ferredoxin-type" evidence="16">
    <location>
        <begin position="568"/>
        <end position="596"/>
    </location>
</feature>
<dbReference type="GO" id="GO:0051539">
    <property type="term" value="F:4 iron, 4 sulfur cluster binding"/>
    <property type="evidence" value="ECO:0007669"/>
    <property type="project" value="UniProtKB-UniRule"/>
</dbReference>
<sequence length="596" mass="65222">MRELMTGNEAIARGVYESGITFAAAYPGTPSTEILETLATRYRDDLHAEWAPNEKVAVESAIGYSFVGGRAFSSMKQVGLNVAADPLFSFAYEGANGGFVFVTADEPGIHSSQTEQDNRFYAGMMDIIMLEPSDSQECKDMVIEGIRLSEKFNIPVMVRMTTRVCHSKSFVEMGERTEVPKREYVRDVWQRTTMPAVSIKLRHEILEKLPKMAAASEESDFNYSIINEGAKIGVVTSGISFQYAKDALGDAASYFKVGFPFPLPTEKIREFASKFDKLYVIEESEPFLEFQLKDKHIDCIGRELFPQEGELSTAIIKEKVLGIRNETIDLPVEKIKARPPVFCAGCPHRGLFYELGKRAKSGKIFISGDIGCYGISPLPPFNATDTIVCMGESVSGGHGAAKAFEYYGTDMKSVSVLGDSTFFHSGMTGLLDIVYNHSNSLVIIMDNRTTGMTGHQDNPGTGYTARGTEAPAADITAIVKAFGIKNVRTINPLVLAEVSKALDWGLGLSEPAVIITRWPCALKKFSPDDLAEFDTSRHLFEVQADKCIGCKKCTQTACPALRYDNESKKAGIYAPSCNGCGICAQVCPADAISMVK</sequence>
<dbReference type="Proteomes" id="UP000295500">
    <property type="component" value="Unassembled WGS sequence"/>
</dbReference>
<gene>
    <name evidence="17" type="ORF">EV211_10461</name>
</gene>
<dbReference type="Pfam" id="PF01855">
    <property type="entry name" value="POR_N"/>
    <property type="match status" value="1"/>
</dbReference>
<dbReference type="EMBL" id="SNXO01000004">
    <property type="protein sequence ID" value="TDP59128.1"/>
    <property type="molecule type" value="Genomic_DNA"/>
</dbReference>
<feature type="binding site" evidence="15">
    <location>
        <position position="550"/>
    </location>
    <ligand>
        <name>[4Fe-4S] cluster</name>
        <dbReference type="ChEBI" id="CHEBI:49883"/>
        <label>1</label>
    </ligand>
</feature>
<evidence type="ECO:0000259" key="16">
    <source>
        <dbReference type="PROSITE" id="PS51379"/>
    </source>
</evidence>
<comment type="cofactor">
    <cofactor evidence="14 15">
        <name>[4Fe-4S] cluster</name>
        <dbReference type="ChEBI" id="CHEBI:49883"/>
    </cofactor>
    <text evidence="14 15">Binds 2 [4Fe-4S] clusters. In this family the first cluster has a non-standard and varying [4Fe-4S] binding motif CX(2)CX(2)CX(4-5)CP.</text>
</comment>
<feature type="binding site" evidence="15">
    <location>
        <position position="547"/>
    </location>
    <ligand>
        <name>[4Fe-4S] cluster</name>
        <dbReference type="ChEBI" id="CHEBI:49883"/>
        <label>1</label>
    </ligand>
</feature>
<dbReference type="EC" id="1.2.7.8" evidence="3 14"/>
<dbReference type="CDD" id="cd07034">
    <property type="entry name" value="TPP_PYR_PFOR_IOR-alpha_like"/>
    <property type="match status" value="1"/>
</dbReference>
<feature type="binding site" evidence="15">
    <location>
        <position position="583"/>
    </location>
    <ligand>
        <name>[4Fe-4S] cluster</name>
        <dbReference type="ChEBI" id="CHEBI:49883"/>
        <label>2</label>
    </ligand>
</feature>
<dbReference type="InterPro" id="IPR029061">
    <property type="entry name" value="THDP-binding"/>
</dbReference>
<evidence type="ECO:0000256" key="4">
    <source>
        <dbReference type="ARBA" id="ARBA00017710"/>
    </source>
</evidence>
<evidence type="ECO:0000256" key="9">
    <source>
        <dbReference type="ARBA" id="ARBA00023002"/>
    </source>
</evidence>
<dbReference type="InterPro" id="IPR009014">
    <property type="entry name" value="Transketo_C/PFOR_II"/>
</dbReference>
<dbReference type="Pfam" id="PF02775">
    <property type="entry name" value="TPP_enzyme_C"/>
    <property type="match status" value="1"/>
</dbReference>
<dbReference type="OrthoDB" id="9804603at2"/>
<dbReference type="SUPFAM" id="SSF54862">
    <property type="entry name" value="4Fe-4S ferredoxins"/>
    <property type="match status" value="1"/>
</dbReference>
<dbReference type="GO" id="GO:0030976">
    <property type="term" value="F:thiamine pyrophosphate binding"/>
    <property type="evidence" value="ECO:0007669"/>
    <property type="project" value="InterPro"/>
</dbReference>
<evidence type="ECO:0000256" key="1">
    <source>
        <dbReference type="ARBA" id="ARBA00002995"/>
    </source>
</evidence>
<keyword evidence="11 14" id="KW-0411">Iron-sulfur</keyword>
<dbReference type="PIRSF" id="PIRSF006439">
    <property type="entry name" value="Indolepyruvate_ferr_oxidored"/>
    <property type="match status" value="1"/>
</dbReference>
<proteinExistence type="predicted"/>
<protein>
    <recommendedName>
        <fullName evidence="4 14">Indolepyruvate oxidoreductase subunit IorA</fullName>
        <shortName evidence="14">IOR</shortName>
        <ecNumber evidence="3 14">1.2.7.8</ecNumber>
    </recommendedName>
    <alternativeName>
        <fullName evidence="12 14">Indolepyruvate ferredoxin oxidoreductase subunit alpha</fullName>
    </alternativeName>
</protein>
<dbReference type="SUPFAM" id="SSF52518">
    <property type="entry name" value="Thiamin diphosphate-binding fold (THDP-binding)"/>
    <property type="match status" value="2"/>
</dbReference>
<keyword evidence="18" id="KW-1185">Reference proteome</keyword>
<dbReference type="PROSITE" id="PS51379">
    <property type="entry name" value="4FE4S_FER_2"/>
    <property type="match status" value="2"/>
</dbReference>
<evidence type="ECO:0000256" key="3">
    <source>
        <dbReference type="ARBA" id="ARBA00012812"/>
    </source>
</evidence>
<evidence type="ECO:0000256" key="13">
    <source>
        <dbReference type="ARBA" id="ARBA00048332"/>
    </source>
</evidence>
<dbReference type="Pfam" id="PF13237">
    <property type="entry name" value="Fer4_10"/>
    <property type="match status" value="1"/>
</dbReference>
<feature type="domain" description="4Fe-4S ferredoxin-type" evidence="16">
    <location>
        <begin position="538"/>
        <end position="566"/>
    </location>
</feature>
<organism evidence="17 18">
    <name type="scientific">Aminicella lysinilytica</name>
    <dbReference type="NCBI Taxonomy" id="433323"/>
    <lineage>
        <taxon>Bacteria</taxon>
        <taxon>Bacillati</taxon>
        <taxon>Bacillota</taxon>
        <taxon>Clostridia</taxon>
        <taxon>Peptostreptococcales</taxon>
        <taxon>Anaerovoracaceae</taxon>
        <taxon>Aminicella</taxon>
    </lineage>
</organism>
<comment type="caution">
    <text evidence="17">The sequence shown here is derived from an EMBL/GenBank/DDBJ whole genome shotgun (WGS) entry which is preliminary data.</text>
</comment>
<keyword evidence="6 14" id="KW-0004">4Fe-4S</keyword>
<dbReference type="PROSITE" id="PS00198">
    <property type="entry name" value="4FE4S_FER_1"/>
    <property type="match status" value="1"/>
</dbReference>
<keyword evidence="8 14" id="KW-0249">Electron transport</keyword>
<keyword evidence="17" id="KW-0670">Pyruvate</keyword>
<evidence type="ECO:0000313" key="17">
    <source>
        <dbReference type="EMBL" id="TDP59128.1"/>
    </source>
</evidence>
<dbReference type="InterPro" id="IPR045025">
    <property type="entry name" value="HACL1-like"/>
</dbReference>
<evidence type="ECO:0000256" key="12">
    <source>
        <dbReference type="ARBA" id="ARBA00030514"/>
    </source>
</evidence>
<evidence type="ECO:0000256" key="5">
    <source>
        <dbReference type="ARBA" id="ARBA00022448"/>
    </source>
</evidence>
<dbReference type="GO" id="GO:0043805">
    <property type="term" value="F:indolepyruvate ferredoxin oxidoreductase activity"/>
    <property type="evidence" value="ECO:0007669"/>
    <property type="project" value="UniProtKB-UniRule"/>
</dbReference>
<keyword evidence="9 14" id="KW-0560">Oxidoreductase</keyword>
<evidence type="ECO:0000256" key="7">
    <source>
        <dbReference type="ARBA" id="ARBA00022723"/>
    </source>
</evidence>
<evidence type="ECO:0000256" key="11">
    <source>
        <dbReference type="ARBA" id="ARBA00023014"/>
    </source>
</evidence>
<keyword evidence="5 14" id="KW-0813">Transport</keyword>
<dbReference type="PANTHER" id="PTHR43710">
    <property type="entry name" value="2-HYDROXYACYL-COA LYASE"/>
    <property type="match status" value="1"/>
</dbReference>
<keyword evidence="7 14" id="KW-0479">Metal-binding</keyword>
<dbReference type="InterPro" id="IPR002880">
    <property type="entry name" value="Pyrv_Fd/Flavodoxin_OxRdtase_N"/>
</dbReference>
<reference evidence="17 18" key="1">
    <citation type="submission" date="2019-03" db="EMBL/GenBank/DDBJ databases">
        <title>Genomic Encyclopedia of Type Strains, Phase IV (KMG-IV): sequencing the most valuable type-strain genomes for metagenomic binning, comparative biology and taxonomic classification.</title>
        <authorList>
            <person name="Goeker M."/>
        </authorList>
    </citation>
    <scope>NUCLEOTIDE SEQUENCE [LARGE SCALE GENOMIC DNA]</scope>
    <source>
        <strain evidence="17 18">DSM 28287</strain>
    </source>
</reference>
<evidence type="ECO:0000256" key="15">
    <source>
        <dbReference type="PIRSR" id="PIRSR006439-50"/>
    </source>
</evidence>
<dbReference type="CDD" id="cd02008">
    <property type="entry name" value="TPP_IOR_alpha"/>
    <property type="match status" value="1"/>
</dbReference>
<dbReference type="FunFam" id="3.40.50.970:FF:000039">
    <property type="entry name" value="Indolepyruvate oxidoreductase subunit IorA"/>
    <property type="match status" value="1"/>
</dbReference>
<evidence type="ECO:0000256" key="2">
    <source>
        <dbReference type="ARBA" id="ARBA00011238"/>
    </source>
</evidence>
<dbReference type="InterPro" id="IPR017900">
    <property type="entry name" value="4Fe4S_Fe_S_CS"/>
</dbReference>
<evidence type="ECO:0000256" key="14">
    <source>
        <dbReference type="PIRNR" id="PIRNR006439"/>
    </source>
</evidence>
<evidence type="ECO:0000256" key="8">
    <source>
        <dbReference type="ARBA" id="ARBA00022982"/>
    </source>
</evidence>